<dbReference type="InterPro" id="IPR000868">
    <property type="entry name" value="Isochorismatase-like_dom"/>
</dbReference>
<evidence type="ECO:0000256" key="2">
    <source>
        <dbReference type="SAM" id="SignalP"/>
    </source>
</evidence>
<evidence type="ECO:0000256" key="1">
    <source>
        <dbReference type="ARBA" id="ARBA00022801"/>
    </source>
</evidence>
<evidence type="ECO:0000313" key="5">
    <source>
        <dbReference type="Proteomes" id="UP000255106"/>
    </source>
</evidence>
<dbReference type="InterPro" id="IPR036380">
    <property type="entry name" value="Isochorismatase-like_sf"/>
</dbReference>
<keyword evidence="2" id="KW-0732">Signal</keyword>
<dbReference type="Gene3D" id="3.40.50.850">
    <property type="entry name" value="Isochorismatase-like"/>
    <property type="match status" value="1"/>
</dbReference>
<protein>
    <submittedName>
        <fullName evidence="4">Isochorismatase hydrolase</fullName>
        <ecNumber evidence="4">3.-.-.-</ecNumber>
    </submittedName>
</protein>
<proteinExistence type="predicted"/>
<dbReference type="AlphaFoldDB" id="A0A377M0A8"/>
<gene>
    <name evidence="4" type="primary">yecD_3</name>
    <name evidence="4" type="ORF">NCTC10005_04502</name>
</gene>
<reference evidence="4 5" key="1">
    <citation type="submission" date="2018-06" db="EMBL/GenBank/DDBJ databases">
        <authorList>
            <consortium name="Pathogen Informatics"/>
            <person name="Doyle S."/>
        </authorList>
    </citation>
    <scope>NUCLEOTIDE SEQUENCE [LARGE SCALE GENOMIC DNA]</scope>
    <source>
        <strain evidence="4 5">NCTC10005</strain>
    </source>
</reference>
<feature type="chain" id="PRO_5016987854" evidence="2">
    <location>
        <begin position="24"/>
        <end position="273"/>
    </location>
</feature>
<organism evidence="4 5">
    <name type="scientific">Enterobacter cloacae</name>
    <dbReference type="NCBI Taxonomy" id="550"/>
    <lineage>
        <taxon>Bacteria</taxon>
        <taxon>Pseudomonadati</taxon>
        <taxon>Pseudomonadota</taxon>
        <taxon>Gammaproteobacteria</taxon>
        <taxon>Enterobacterales</taxon>
        <taxon>Enterobacteriaceae</taxon>
        <taxon>Enterobacter</taxon>
        <taxon>Enterobacter cloacae complex</taxon>
    </lineage>
</organism>
<dbReference type="GO" id="GO:0016787">
    <property type="term" value="F:hydrolase activity"/>
    <property type="evidence" value="ECO:0007669"/>
    <property type="project" value="UniProtKB-KW"/>
</dbReference>
<keyword evidence="1 4" id="KW-0378">Hydrolase</keyword>
<dbReference type="PANTHER" id="PTHR43540">
    <property type="entry name" value="PEROXYUREIDOACRYLATE/UREIDOACRYLATE AMIDOHYDROLASE-RELATED"/>
    <property type="match status" value="1"/>
</dbReference>
<name>A0A377M0A8_ENTCL</name>
<evidence type="ECO:0000259" key="3">
    <source>
        <dbReference type="Pfam" id="PF00857"/>
    </source>
</evidence>
<dbReference type="EC" id="3.-.-.-" evidence="4"/>
<accession>A0A377M0A8</accession>
<dbReference type="Pfam" id="PF00857">
    <property type="entry name" value="Isochorismatase"/>
    <property type="match status" value="1"/>
</dbReference>
<evidence type="ECO:0000313" key="4">
    <source>
        <dbReference type="EMBL" id="STQ11722.1"/>
    </source>
</evidence>
<feature type="domain" description="Isochorismatase-like" evidence="3">
    <location>
        <begin position="51"/>
        <end position="229"/>
    </location>
</feature>
<dbReference type="InterPro" id="IPR050272">
    <property type="entry name" value="Isochorismatase-like_hydrls"/>
</dbReference>
<sequence>MKPFFRTALLIGMMSTFSTYASAQETTGTNSKTIRAMTGATATSSLSASQTALIVVDIQNEYYAGKNFRGQMVIPDGDKVLKNSQKLVSYAHQKGMQVYFVRHIAPKDSPLFAEGSVYAKFHQDLQPSAREAIITKATPSSFVGTDLDAQLKKKGIKKVIVIGLMTHMCISSTARDAVPLGYNVIIPEDATATRDLDDGQGGVVDHKALQRAALAGVADVFAEIMTTKDVMALPVNRIRPDLIPVASQVSILAGTRRLNNTSPSRYRREFRGR</sequence>
<dbReference type="SUPFAM" id="SSF52499">
    <property type="entry name" value="Isochorismatase-like hydrolases"/>
    <property type="match status" value="1"/>
</dbReference>
<dbReference type="EMBL" id="UGJB01000004">
    <property type="protein sequence ID" value="STQ11722.1"/>
    <property type="molecule type" value="Genomic_DNA"/>
</dbReference>
<feature type="signal peptide" evidence="2">
    <location>
        <begin position="1"/>
        <end position="23"/>
    </location>
</feature>
<dbReference type="Proteomes" id="UP000255106">
    <property type="component" value="Unassembled WGS sequence"/>
</dbReference>